<evidence type="ECO:0000256" key="1">
    <source>
        <dbReference type="SAM" id="Coils"/>
    </source>
</evidence>
<dbReference type="OrthoDB" id="975232at2"/>
<dbReference type="KEGG" id="buy:D8S85_03010"/>
<protein>
    <submittedName>
        <fullName evidence="3">DUF4465 domain-containing protein</fullName>
    </submittedName>
</protein>
<keyword evidence="1" id="KW-0175">Coiled coil</keyword>
<dbReference type="EMBL" id="CP032819">
    <property type="protein sequence ID" value="AZS28622.1"/>
    <property type="molecule type" value="Genomic_DNA"/>
</dbReference>
<organism evidence="3 4">
    <name type="scientific">Butyricimonas faecalis</name>
    <dbReference type="NCBI Taxonomy" id="2093856"/>
    <lineage>
        <taxon>Bacteria</taxon>
        <taxon>Pseudomonadati</taxon>
        <taxon>Bacteroidota</taxon>
        <taxon>Bacteroidia</taxon>
        <taxon>Bacteroidales</taxon>
        <taxon>Odoribacteraceae</taxon>
        <taxon>Butyricimonas</taxon>
    </lineage>
</organism>
<evidence type="ECO:0000259" key="2">
    <source>
        <dbReference type="Pfam" id="PF16378"/>
    </source>
</evidence>
<dbReference type="PROSITE" id="PS51257">
    <property type="entry name" value="PROKAR_LIPOPROTEIN"/>
    <property type="match status" value="1"/>
</dbReference>
<dbReference type="Proteomes" id="UP000270673">
    <property type="component" value="Chromosome"/>
</dbReference>
<evidence type="ECO:0000313" key="4">
    <source>
        <dbReference type="Proteomes" id="UP000270673"/>
    </source>
</evidence>
<keyword evidence="4" id="KW-1185">Reference proteome</keyword>
<reference evidence="3 4" key="1">
    <citation type="submission" date="2018-10" db="EMBL/GenBank/DDBJ databases">
        <title>Butyricimonas faecalis sp. nov., isolated from human faeces and emended description of the genus Butyricimonas.</title>
        <authorList>
            <person name="Le Roy T."/>
            <person name="Van der Smissen P."/>
            <person name="Paquot A."/>
            <person name="Delzenne N."/>
            <person name="Muccioli G."/>
            <person name="Collet J.-F."/>
            <person name="Cani P.D."/>
        </authorList>
    </citation>
    <scope>NUCLEOTIDE SEQUENCE [LARGE SCALE GENOMIC DNA]</scope>
    <source>
        <strain evidence="3 4">H184</strain>
    </source>
</reference>
<name>A0A3Q9IRX4_9BACT</name>
<proteinExistence type="predicted"/>
<evidence type="ECO:0000313" key="3">
    <source>
        <dbReference type="EMBL" id="AZS28622.1"/>
    </source>
</evidence>
<gene>
    <name evidence="3" type="ORF">D8S85_03010</name>
</gene>
<dbReference type="Gene3D" id="2.60.120.1350">
    <property type="entry name" value="Protein of unknown function DUF4465"/>
    <property type="match status" value="1"/>
</dbReference>
<dbReference type="Pfam" id="PF14717">
    <property type="entry name" value="DUF4465"/>
    <property type="match status" value="1"/>
</dbReference>
<dbReference type="InterPro" id="IPR027828">
    <property type="entry name" value="DUF4465"/>
</dbReference>
<dbReference type="AlphaFoldDB" id="A0A3Q9IRX4"/>
<feature type="coiled-coil region" evidence="1">
    <location>
        <begin position="29"/>
        <end position="63"/>
    </location>
</feature>
<dbReference type="RefSeq" id="WP_106624802.1">
    <property type="nucleotide sequence ID" value="NZ_CP032819.1"/>
</dbReference>
<dbReference type="InterPro" id="IPR032149">
    <property type="entry name" value="DUF4988"/>
</dbReference>
<feature type="domain" description="DUF4988" evidence="2">
    <location>
        <begin position="25"/>
        <end position="198"/>
    </location>
</feature>
<sequence>MKKFFIFSLIAVFITACSKYDDGDLWDKVNDLDTRVETLEKAAKTTNSDIESLRSLLTALQKNVYVSKVKQKEDQSGYIIEFTDNTSVTISNGVDGIDAPSVSVRKDEDGIFYWTIGGEWLLVDDQKVQAEGMNAIAPQVRINESTKMWELSTDNGASWTSLNVVAVGEAGKNGDTFFKSVDTSDANNVTFTLADGTTFTLPRTPDFMLSLTHSSENAVFIPNETKTYTVNVDEGNDFTVLYISTGWNYTVNGNQLTVTAPASASDGELKILVSPINTIAPTTTSRSSNAYGKLYKVHLFVTNEFRTLTFEDTDFKATPYTLDYANNGAGLTINTWSDLIDDPQYGGPLLYGDYSKTQYYWYDQNNTELYHIFPYNYSAYCYWGGGHAISNYVSTNLADGDFNHQLMVYGNSGHNGSSNFCMHYGYIDGSTFNPTENLPEITFYDGKARIIDHMFVNNSLYAMNCYINGNGLTTNIGESDWVKLVAIGYDADDKETGRAEFYMVNGPKHIIKEWTKWDLSVLGKVVKVGFNVTGSSDNGYGFSQPAYFAYDDVVVAF</sequence>
<accession>A0A3Q9IRX4</accession>
<dbReference type="Pfam" id="PF16378">
    <property type="entry name" value="DUF4988"/>
    <property type="match status" value="1"/>
</dbReference>